<name>A0A1I7YEX2_9BILA</name>
<protein>
    <submittedName>
        <fullName evidence="2">Uncharacterized protein</fullName>
    </submittedName>
</protein>
<proteinExistence type="predicted"/>
<accession>A0A1I7YEX2</accession>
<sequence>MDEESHSVLAEDRCEDQIRIVSRLAEEAEIVEAFLDCFLAQPTIPKLMTVVRLHPCTAINRTPRVHLHRCFPQQTGRWWPLLARTVCS</sequence>
<reference evidence="2" key="1">
    <citation type="submission" date="2016-11" db="UniProtKB">
        <authorList>
            <consortium name="WormBaseParasite"/>
        </authorList>
    </citation>
    <scope>IDENTIFICATION</scope>
</reference>
<evidence type="ECO:0000313" key="1">
    <source>
        <dbReference type="Proteomes" id="UP000095287"/>
    </source>
</evidence>
<evidence type="ECO:0000313" key="2">
    <source>
        <dbReference type="WBParaSite" id="L893_g15436.t1"/>
    </source>
</evidence>
<dbReference type="AlphaFoldDB" id="A0A1I7YEX2"/>
<dbReference type="Proteomes" id="UP000095287">
    <property type="component" value="Unplaced"/>
</dbReference>
<keyword evidence="1" id="KW-1185">Reference proteome</keyword>
<dbReference type="WBParaSite" id="L893_g15436.t1">
    <property type="protein sequence ID" value="L893_g15436.t1"/>
    <property type="gene ID" value="L893_g15436"/>
</dbReference>
<organism evidence="1 2">
    <name type="scientific">Steinernema glaseri</name>
    <dbReference type="NCBI Taxonomy" id="37863"/>
    <lineage>
        <taxon>Eukaryota</taxon>
        <taxon>Metazoa</taxon>
        <taxon>Ecdysozoa</taxon>
        <taxon>Nematoda</taxon>
        <taxon>Chromadorea</taxon>
        <taxon>Rhabditida</taxon>
        <taxon>Tylenchina</taxon>
        <taxon>Panagrolaimomorpha</taxon>
        <taxon>Strongyloidoidea</taxon>
        <taxon>Steinernematidae</taxon>
        <taxon>Steinernema</taxon>
    </lineage>
</organism>